<dbReference type="PANTHER" id="PTHR13278">
    <property type="entry name" value="ZINC FINGER PROTEIN 830"/>
    <property type="match status" value="1"/>
</dbReference>
<feature type="region of interest" description="Disordered" evidence="7">
    <location>
        <begin position="258"/>
        <end position="311"/>
    </location>
</feature>
<reference evidence="9" key="1">
    <citation type="submission" date="2017-03" db="EMBL/GenBank/DDBJ databases">
        <authorList>
            <person name="Sharma R."/>
            <person name="Thines M."/>
        </authorList>
    </citation>
    <scope>NUCLEOTIDE SEQUENCE [LARGE SCALE GENOMIC DNA]</scope>
</reference>
<dbReference type="EMBL" id="FWEW01001411">
    <property type="protein sequence ID" value="SLM36955.1"/>
    <property type="molecule type" value="Genomic_DNA"/>
</dbReference>
<evidence type="ECO:0000256" key="2">
    <source>
        <dbReference type="ARBA" id="ARBA00022723"/>
    </source>
</evidence>
<evidence type="ECO:0000256" key="3">
    <source>
        <dbReference type="ARBA" id="ARBA00022771"/>
    </source>
</evidence>
<proteinExistence type="predicted"/>
<sequence>MADVRSLLRNERASRRIAHPQASYTNTGTLICLICHTQVKSESLWDTHLKSAPHVKRFQSLRGAASNPSGDTNGTKKRKADDGEGDSRKKSKPIDGLPDGFFDESSSSPGVRNDFDPEPEDMDENPLKDTAPADAAPTEQQAHSAGVPAGFFDASAKGAPVPTTAIDEDEWAAFERDVATPPPEVPVAPSALTAAATISAAPLSAAEIAARSREEASTQTKERREVELEGEKEDAALRLEEEFAEMEGLEERVKRLREKREELRSKREEEARVQEGTEAMDGVEGAQTEGNDDDDDDDNDEGYEWDGWRLR</sequence>
<keyword evidence="3" id="KW-0863">Zinc-finger</keyword>
<dbReference type="GO" id="GO:0005681">
    <property type="term" value="C:spliceosomal complex"/>
    <property type="evidence" value="ECO:0007669"/>
    <property type="project" value="InterPro"/>
</dbReference>
<keyword evidence="2" id="KW-0479">Metal-binding</keyword>
<dbReference type="GO" id="GO:0003676">
    <property type="term" value="F:nucleic acid binding"/>
    <property type="evidence" value="ECO:0007669"/>
    <property type="project" value="InterPro"/>
</dbReference>
<dbReference type="GO" id="GO:0008270">
    <property type="term" value="F:zinc ion binding"/>
    <property type="evidence" value="ECO:0007669"/>
    <property type="project" value="UniProtKB-KW"/>
</dbReference>
<name>A0A1W5D1Q5_9LECA</name>
<protein>
    <submittedName>
        <fullName evidence="8">Uncharacterized protein</fullName>
    </submittedName>
</protein>
<evidence type="ECO:0000313" key="8">
    <source>
        <dbReference type="EMBL" id="SLM36955.1"/>
    </source>
</evidence>
<dbReference type="Proteomes" id="UP000192927">
    <property type="component" value="Unassembled WGS sequence"/>
</dbReference>
<evidence type="ECO:0000256" key="6">
    <source>
        <dbReference type="ARBA" id="ARBA00023242"/>
    </source>
</evidence>
<feature type="compositionally biased region" description="Basic and acidic residues" evidence="7">
    <location>
        <begin position="210"/>
        <end position="233"/>
    </location>
</feature>
<dbReference type="SUPFAM" id="SSF57667">
    <property type="entry name" value="beta-beta-alpha zinc fingers"/>
    <property type="match status" value="1"/>
</dbReference>
<dbReference type="GO" id="GO:0044773">
    <property type="term" value="P:mitotic DNA damage checkpoint signaling"/>
    <property type="evidence" value="ECO:0007669"/>
    <property type="project" value="TreeGrafter"/>
</dbReference>
<organism evidence="8 9">
    <name type="scientific">Lasallia pustulata</name>
    <dbReference type="NCBI Taxonomy" id="136370"/>
    <lineage>
        <taxon>Eukaryota</taxon>
        <taxon>Fungi</taxon>
        <taxon>Dikarya</taxon>
        <taxon>Ascomycota</taxon>
        <taxon>Pezizomycotina</taxon>
        <taxon>Lecanoromycetes</taxon>
        <taxon>OSLEUM clade</taxon>
        <taxon>Umbilicariomycetidae</taxon>
        <taxon>Umbilicariales</taxon>
        <taxon>Umbilicariaceae</taxon>
        <taxon>Lasallia</taxon>
    </lineage>
</organism>
<accession>A0A1W5D1Q5</accession>
<dbReference type="InterPro" id="IPR040050">
    <property type="entry name" value="ZNF830-like"/>
</dbReference>
<dbReference type="GO" id="GO:0033314">
    <property type="term" value="P:mitotic DNA replication checkpoint signaling"/>
    <property type="evidence" value="ECO:0007669"/>
    <property type="project" value="TreeGrafter"/>
</dbReference>
<feature type="region of interest" description="Disordered" evidence="7">
    <location>
        <begin position="209"/>
        <end position="233"/>
    </location>
</feature>
<evidence type="ECO:0000256" key="1">
    <source>
        <dbReference type="ARBA" id="ARBA00004123"/>
    </source>
</evidence>
<keyword evidence="4" id="KW-0862">Zinc</keyword>
<feature type="compositionally biased region" description="Basic and acidic residues" evidence="7">
    <location>
        <begin position="258"/>
        <end position="275"/>
    </location>
</feature>
<feature type="region of interest" description="Disordered" evidence="7">
    <location>
        <begin position="57"/>
        <end position="153"/>
    </location>
</feature>
<evidence type="ECO:0000256" key="7">
    <source>
        <dbReference type="SAM" id="MobiDB-lite"/>
    </source>
</evidence>
<feature type="compositionally biased region" description="Acidic residues" evidence="7">
    <location>
        <begin position="290"/>
        <end position="304"/>
    </location>
</feature>
<evidence type="ECO:0000313" key="9">
    <source>
        <dbReference type="Proteomes" id="UP000192927"/>
    </source>
</evidence>
<dbReference type="PANTHER" id="PTHR13278:SF0">
    <property type="entry name" value="ZINC FINGER PROTEIN 830"/>
    <property type="match status" value="1"/>
</dbReference>
<evidence type="ECO:0000256" key="5">
    <source>
        <dbReference type="ARBA" id="ARBA00023054"/>
    </source>
</evidence>
<comment type="subcellular location">
    <subcellularLocation>
        <location evidence="1">Nucleus</location>
    </subcellularLocation>
</comment>
<dbReference type="InterPro" id="IPR036236">
    <property type="entry name" value="Znf_C2H2_sf"/>
</dbReference>
<keyword evidence="5" id="KW-0175">Coiled coil</keyword>
<dbReference type="AlphaFoldDB" id="A0A1W5D1Q5"/>
<feature type="compositionally biased region" description="Basic and acidic residues" evidence="7">
    <location>
        <begin position="79"/>
        <end position="88"/>
    </location>
</feature>
<keyword evidence="9" id="KW-1185">Reference proteome</keyword>
<keyword evidence="6" id="KW-0539">Nucleus</keyword>
<evidence type="ECO:0000256" key="4">
    <source>
        <dbReference type="ARBA" id="ARBA00022833"/>
    </source>
</evidence>
<dbReference type="GO" id="GO:0033260">
    <property type="term" value="P:nuclear DNA replication"/>
    <property type="evidence" value="ECO:0007669"/>
    <property type="project" value="TreeGrafter"/>
</dbReference>